<proteinExistence type="predicted"/>
<dbReference type="Gene3D" id="2.40.128.200">
    <property type="match status" value="1"/>
</dbReference>
<reference evidence="6 7" key="1">
    <citation type="submission" date="2018-11" db="EMBL/GenBank/DDBJ databases">
        <title>Genomic Encyclopedia of Type Strains, Phase IV (KMG-IV): sequencing the most valuable type-strain genomes for metagenomic binning, comparative biology and taxonomic classification.</title>
        <authorList>
            <person name="Goeker M."/>
        </authorList>
    </citation>
    <scope>NUCLEOTIDE SEQUENCE [LARGE SCALE GENOMIC DNA]</scope>
    <source>
        <strain evidence="6 7">DSM 100316</strain>
    </source>
</reference>
<evidence type="ECO:0000313" key="7">
    <source>
        <dbReference type="Proteomes" id="UP000275394"/>
    </source>
</evidence>
<protein>
    <submittedName>
        <fullName evidence="6">Putative lipoprotein YbaY</fullName>
    </submittedName>
</protein>
<feature type="domain" description="C-type lysozyme inhibitor" evidence="5">
    <location>
        <begin position="152"/>
        <end position="205"/>
    </location>
</feature>
<dbReference type="InterPro" id="IPR053196">
    <property type="entry name" value="Lipoprotein_YbaY-like"/>
</dbReference>
<keyword evidence="7" id="KW-1185">Reference proteome</keyword>
<keyword evidence="3" id="KW-0564">Palmitate</keyword>
<name>A0A3N2DMD9_9GAMM</name>
<keyword evidence="1" id="KW-0732">Signal</keyword>
<dbReference type="InterPro" id="IPR018660">
    <property type="entry name" value="MliC"/>
</dbReference>
<dbReference type="PANTHER" id="PTHR38013:SF1">
    <property type="entry name" value="GLYCOPROTEIN_POLYSACCHARIDE METABOLISM"/>
    <property type="match status" value="1"/>
</dbReference>
<sequence length="216" mass="23634">MKKLALILALSCAITACEQEKAPASSLEIGGLIAPAPNFQLEAGDNIVVTVQDISIADKKAIKLDQQHINNITSWPVQYNLTINSELLHEDHNYSVSARITNKDNQLVGITDSNWSVTAEKPQRDVTVIPIATRNSATQEKRKFHAECANSNLITSFGDNFVILYNEGTPIILKQVRSASGARYANNDNELWNKADKATITLSGTELGECTLEPVE</sequence>
<dbReference type="SUPFAM" id="SSF141488">
    <property type="entry name" value="YdhA-like"/>
    <property type="match status" value="1"/>
</dbReference>
<dbReference type="InterPro" id="IPR039366">
    <property type="entry name" value="Pilotin"/>
</dbReference>
<keyword evidence="2" id="KW-0472">Membrane</keyword>
<keyword evidence="4 6" id="KW-0449">Lipoprotein</keyword>
<dbReference type="Pfam" id="PF09864">
    <property type="entry name" value="MliC"/>
    <property type="match status" value="1"/>
</dbReference>
<evidence type="ECO:0000313" key="6">
    <source>
        <dbReference type="EMBL" id="ROS00968.1"/>
    </source>
</evidence>
<dbReference type="InterPro" id="IPR036328">
    <property type="entry name" value="MliC_sf"/>
</dbReference>
<evidence type="ECO:0000256" key="2">
    <source>
        <dbReference type="ARBA" id="ARBA00023136"/>
    </source>
</evidence>
<dbReference type="Pfam" id="PF09619">
    <property type="entry name" value="YscW"/>
    <property type="match status" value="1"/>
</dbReference>
<evidence type="ECO:0000259" key="5">
    <source>
        <dbReference type="Pfam" id="PF09864"/>
    </source>
</evidence>
<evidence type="ECO:0000256" key="1">
    <source>
        <dbReference type="ARBA" id="ARBA00022729"/>
    </source>
</evidence>
<gene>
    <name evidence="6" type="ORF">EDC56_1391</name>
</gene>
<dbReference type="AlphaFoldDB" id="A0A3N2DMD9"/>
<dbReference type="RefSeq" id="WP_123711817.1">
    <property type="nucleotide sequence ID" value="NZ_RKHR01000004.1"/>
</dbReference>
<dbReference type="PANTHER" id="PTHR38013">
    <property type="entry name" value="GLYCOPROTEIN/POLYSACCHARIDE METABOLISM"/>
    <property type="match status" value="1"/>
</dbReference>
<dbReference type="Proteomes" id="UP000275394">
    <property type="component" value="Unassembled WGS sequence"/>
</dbReference>
<comment type="caution">
    <text evidence="6">The sequence shown here is derived from an EMBL/GenBank/DDBJ whole genome shotgun (WGS) entry which is preliminary data.</text>
</comment>
<dbReference type="OrthoDB" id="5348860at2"/>
<organism evidence="6 7">
    <name type="scientific">Sinobacterium caligoides</name>
    <dbReference type="NCBI Taxonomy" id="933926"/>
    <lineage>
        <taxon>Bacteria</taxon>
        <taxon>Pseudomonadati</taxon>
        <taxon>Pseudomonadota</taxon>
        <taxon>Gammaproteobacteria</taxon>
        <taxon>Cellvibrionales</taxon>
        <taxon>Spongiibacteraceae</taxon>
        <taxon>Sinobacterium</taxon>
    </lineage>
</organism>
<dbReference type="PROSITE" id="PS51257">
    <property type="entry name" value="PROKAR_LIPOPROTEIN"/>
    <property type="match status" value="1"/>
</dbReference>
<accession>A0A3N2DMD9</accession>
<evidence type="ECO:0000256" key="4">
    <source>
        <dbReference type="ARBA" id="ARBA00023288"/>
    </source>
</evidence>
<evidence type="ECO:0000256" key="3">
    <source>
        <dbReference type="ARBA" id="ARBA00023139"/>
    </source>
</evidence>
<dbReference type="EMBL" id="RKHR01000004">
    <property type="protein sequence ID" value="ROS00968.1"/>
    <property type="molecule type" value="Genomic_DNA"/>
</dbReference>